<sequence length="73" mass="8587">MCNCIYDMKKRLEEKGYEHVQPPVEILSGRVYISFTAREPGKKREREVPILLSKCPICGMKYEKELDPRDIID</sequence>
<reference evidence="1" key="1">
    <citation type="submission" date="2022-01" db="EMBL/GenBank/DDBJ databases">
        <title>Novel bile acid biosynthetic pathways are enriched in the microbiome of centenarians.</title>
        <authorList>
            <person name="Sato Y."/>
            <person name="Atarashi K."/>
            <person name="Plichta R.D."/>
            <person name="Arai Y."/>
            <person name="Sasajima S."/>
            <person name="Kearney M.S."/>
            <person name="Suda W."/>
            <person name="Takeshita K."/>
            <person name="Sasaki T."/>
            <person name="Okamoto S."/>
            <person name="Skelly N.A."/>
            <person name="Okamura Y."/>
            <person name="Vlamakis H."/>
            <person name="Li Y."/>
            <person name="Tanoue T."/>
            <person name="Takei H."/>
            <person name="Nittono H."/>
            <person name="Narushima S."/>
            <person name="Irie J."/>
            <person name="Itoh H."/>
            <person name="Moriya K."/>
            <person name="Sugiura Y."/>
            <person name="Suematsu M."/>
            <person name="Moritoki N."/>
            <person name="Shibata S."/>
            <person name="Littman R.D."/>
            <person name="Fischbach A.M."/>
            <person name="Uwamino Y."/>
            <person name="Inoue T."/>
            <person name="Honda A."/>
            <person name="Hattori M."/>
            <person name="Murai T."/>
            <person name="Xavier J.R."/>
            <person name="Hirose N."/>
            <person name="Honda K."/>
        </authorList>
    </citation>
    <scope>NUCLEOTIDE SEQUENCE</scope>
    <source>
        <strain evidence="1">CE91-St55</strain>
    </source>
</reference>
<evidence type="ECO:0000313" key="1">
    <source>
        <dbReference type="EMBL" id="GKH02071.1"/>
    </source>
</evidence>
<name>A0A174WP21_9FIRM</name>
<dbReference type="GeneID" id="93152287"/>
<dbReference type="AlphaFoldDB" id="A0A174WP21"/>
<protein>
    <submittedName>
        <fullName evidence="1">Uncharacterized protein</fullName>
    </submittedName>
</protein>
<comment type="caution">
    <text evidence="1">The sequence shown here is derived from an EMBL/GenBank/DDBJ whole genome shotgun (WGS) entry which is preliminary data.</text>
</comment>
<proteinExistence type="predicted"/>
<organism evidence="1 2">
    <name type="scientific">Hungatella hathewayi</name>
    <dbReference type="NCBI Taxonomy" id="154046"/>
    <lineage>
        <taxon>Bacteria</taxon>
        <taxon>Bacillati</taxon>
        <taxon>Bacillota</taxon>
        <taxon>Clostridia</taxon>
        <taxon>Lachnospirales</taxon>
        <taxon>Lachnospiraceae</taxon>
        <taxon>Hungatella</taxon>
    </lineage>
</organism>
<dbReference type="Proteomes" id="UP001055091">
    <property type="component" value="Unassembled WGS sequence"/>
</dbReference>
<dbReference type="EMBL" id="BQNJ01000001">
    <property type="protein sequence ID" value="GKH02071.1"/>
    <property type="molecule type" value="Genomic_DNA"/>
</dbReference>
<evidence type="ECO:0000313" key="2">
    <source>
        <dbReference type="Proteomes" id="UP001055091"/>
    </source>
</evidence>
<dbReference type="RefSeq" id="WP_039890434.1">
    <property type="nucleotide sequence ID" value="NZ_BQNJ01000001.1"/>
</dbReference>
<gene>
    <name evidence="1" type="ORF">CE91St55_40520</name>
</gene>
<accession>A0A174WP21</accession>